<protein>
    <submittedName>
        <fullName evidence="1">Uncharacterized protein</fullName>
    </submittedName>
</protein>
<gene>
    <name evidence="1" type="ORF">FA047_18065</name>
</gene>
<accession>A0A4U1CBB3</accession>
<evidence type="ECO:0000313" key="2">
    <source>
        <dbReference type="Proteomes" id="UP000307244"/>
    </source>
</evidence>
<evidence type="ECO:0000313" key="1">
    <source>
        <dbReference type="EMBL" id="TKC03863.1"/>
    </source>
</evidence>
<reference evidence="1 2" key="1">
    <citation type="submission" date="2019-04" db="EMBL/GenBank/DDBJ databases">
        <title>Pedobacter sp. RP-3-15 sp. nov., isolated from Arctic soil.</title>
        <authorList>
            <person name="Dahal R.H."/>
            <person name="Kim D.-U."/>
        </authorList>
    </citation>
    <scope>NUCLEOTIDE SEQUENCE [LARGE SCALE GENOMIC DNA]</scope>
    <source>
        <strain evidence="1 2">RP-3-15</strain>
    </source>
</reference>
<sequence>MKKIILFYAVILFLFGCGYTSEQKQKINLSYFDVKGYFENEVNRLQKSSPAIYKMVEVNGSTETKTVKITDWKKELAIFSEADINKDSWKGLFKIIKQADKETYVSDNEKVPIKEIEITYTSSKEVSKLLIIVKNNNSLYTSADSLFYYPDSVYKIVKSQKIKLLSDRNYKVTGRFR</sequence>
<dbReference type="PROSITE" id="PS51257">
    <property type="entry name" value="PROKAR_LIPOPROTEIN"/>
    <property type="match status" value="1"/>
</dbReference>
<dbReference type="AlphaFoldDB" id="A0A4U1CBB3"/>
<name>A0A4U1CBB3_9SPHI</name>
<dbReference type="OrthoDB" id="794757at2"/>
<dbReference type="RefSeq" id="WP_136837501.1">
    <property type="nucleotide sequence ID" value="NZ_SWBQ01000006.1"/>
</dbReference>
<dbReference type="Proteomes" id="UP000307244">
    <property type="component" value="Unassembled WGS sequence"/>
</dbReference>
<keyword evidence="2" id="KW-1185">Reference proteome</keyword>
<organism evidence="1 2">
    <name type="scientific">Pedobacter frigoris</name>
    <dbReference type="NCBI Taxonomy" id="2571272"/>
    <lineage>
        <taxon>Bacteria</taxon>
        <taxon>Pseudomonadati</taxon>
        <taxon>Bacteroidota</taxon>
        <taxon>Sphingobacteriia</taxon>
        <taxon>Sphingobacteriales</taxon>
        <taxon>Sphingobacteriaceae</taxon>
        <taxon>Pedobacter</taxon>
    </lineage>
</organism>
<comment type="caution">
    <text evidence="1">The sequence shown here is derived from an EMBL/GenBank/DDBJ whole genome shotgun (WGS) entry which is preliminary data.</text>
</comment>
<proteinExistence type="predicted"/>
<dbReference type="EMBL" id="SWBQ01000006">
    <property type="protein sequence ID" value="TKC03863.1"/>
    <property type="molecule type" value="Genomic_DNA"/>
</dbReference>